<keyword evidence="1" id="KW-0175">Coiled coil</keyword>
<organism evidence="2 3">
    <name type="scientific">Aaosphaeria arxii CBS 175.79</name>
    <dbReference type="NCBI Taxonomy" id="1450172"/>
    <lineage>
        <taxon>Eukaryota</taxon>
        <taxon>Fungi</taxon>
        <taxon>Dikarya</taxon>
        <taxon>Ascomycota</taxon>
        <taxon>Pezizomycotina</taxon>
        <taxon>Dothideomycetes</taxon>
        <taxon>Pleosporomycetidae</taxon>
        <taxon>Pleosporales</taxon>
        <taxon>Pleosporales incertae sedis</taxon>
        <taxon>Aaosphaeria</taxon>
    </lineage>
</organism>
<feature type="coiled-coil region" evidence="1">
    <location>
        <begin position="250"/>
        <end position="285"/>
    </location>
</feature>
<dbReference type="GeneID" id="54284906"/>
<dbReference type="OrthoDB" id="3766353at2759"/>
<accession>A0A6A5XW42</accession>
<name>A0A6A5XW42_9PLEO</name>
<sequence>MFSWTGCFKSSAAWEPAPIRPIPLVPPSISSRPISDWHIDRHDREALAATIIPCMTLPLEDKHNLQSITKKHPWIKEFIQSETATAQDNHIDEFRNTKAAFCEKPSRVSADLLKIARILFYILVRYTYLTRFEIAENGREASQAVLELDDLATDRHDTCYFSGLDPDDADRLIHRKRYGAGFYRARYRDTIRCMPWETFCINVRKFCQSLELNPSTDDPEVNIKDIQQNLTSILLHRKIQSDISSNSERIRAMGRELEKLDEQSRDEMKKNIGEINRQLEETQTRFDSDLSRRETDMALGFEESRATLRNRLDTIASSVTRIEGNSKQLEHKMQNEVAESRATFGSRLDTVSSSITRIEGNSKQLEHKLQNELADVRKSLDDMRIMHVQYAKAHKVDLCRWLMENLPYITRNGPKNANERWRLFWSVNWNACRRKQLKKHPLWALIHDQKYDKVGKDLFTTMNGKIHGYGTDIGNPLSVEVQKVIDAIMPADYMSKAPNINSEKKRWKI</sequence>
<evidence type="ECO:0000256" key="1">
    <source>
        <dbReference type="SAM" id="Coils"/>
    </source>
</evidence>
<evidence type="ECO:0000313" key="3">
    <source>
        <dbReference type="Proteomes" id="UP000799778"/>
    </source>
</evidence>
<dbReference type="RefSeq" id="XP_033385877.1">
    <property type="nucleotide sequence ID" value="XM_033527509.1"/>
</dbReference>
<keyword evidence="3" id="KW-1185">Reference proteome</keyword>
<evidence type="ECO:0000313" key="2">
    <source>
        <dbReference type="EMBL" id="KAF2017538.1"/>
    </source>
</evidence>
<gene>
    <name evidence="2" type="ORF">BU24DRAFT_420566</name>
</gene>
<dbReference type="Proteomes" id="UP000799778">
    <property type="component" value="Unassembled WGS sequence"/>
</dbReference>
<protein>
    <submittedName>
        <fullName evidence="2">Uncharacterized protein</fullName>
    </submittedName>
</protein>
<dbReference type="AlphaFoldDB" id="A0A6A5XW42"/>
<proteinExistence type="predicted"/>
<dbReference type="EMBL" id="ML978068">
    <property type="protein sequence ID" value="KAF2017538.1"/>
    <property type="molecule type" value="Genomic_DNA"/>
</dbReference>
<reference evidence="2" key="1">
    <citation type="journal article" date="2020" name="Stud. Mycol.">
        <title>101 Dothideomycetes genomes: a test case for predicting lifestyles and emergence of pathogens.</title>
        <authorList>
            <person name="Haridas S."/>
            <person name="Albert R."/>
            <person name="Binder M."/>
            <person name="Bloem J."/>
            <person name="Labutti K."/>
            <person name="Salamov A."/>
            <person name="Andreopoulos B."/>
            <person name="Baker S."/>
            <person name="Barry K."/>
            <person name="Bills G."/>
            <person name="Bluhm B."/>
            <person name="Cannon C."/>
            <person name="Castanera R."/>
            <person name="Culley D."/>
            <person name="Daum C."/>
            <person name="Ezra D."/>
            <person name="Gonzalez J."/>
            <person name="Henrissat B."/>
            <person name="Kuo A."/>
            <person name="Liang C."/>
            <person name="Lipzen A."/>
            <person name="Lutzoni F."/>
            <person name="Magnuson J."/>
            <person name="Mondo S."/>
            <person name="Nolan M."/>
            <person name="Ohm R."/>
            <person name="Pangilinan J."/>
            <person name="Park H.-J."/>
            <person name="Ramirez L."/>
            <person name="Alfaro M."/>
            <person name="Sun H."/>
            <person name="Tritt A."/>
            <person name="Yoshinaga Y."/>
            <person name="Zwiers L.-H."/>
            <person name="Turgeon B."/>
            <person name="Goodwin S."/>
            <person name="Spatafora J."/>
            <person name="Crous P."/>
            <person name="Grigoriev I."/>
        </authorList>
    </citation>
    <scope>NUCLEOTIDE SEQUENCE</scope>
    <source>
        <strain evidence="2">CBS 175.79</strain>
    </source>
</reference>